<dbReference type="EMBL" id="FXAN01000056">
    <property type="protein sequence ID" value="SMG00530.1"/>
    <property type="molecule type" value="Genomic_DNA"/>
</dbReference>
<proteinExistence type="predicted"/>
<name>A0A238H5M9_9BURK</name>
<dbReference type="Proteomes" id="UP000198460">
    <property type="component" value="Unassembled WGS sequence"/>
</dbReference>
<evidence type="ECO:0000313" key="2">
    <source>
        <dbReference type="Proteomes" id="UP000198460"/>
    </source>
</evidence>
<reference evidence="1 2" key="1">
    <citation type="submission" date="2017-04" db="EMBL/GenBank/DDBJ databases">
        <authorList>
            <person name="Afonso C.L."/>
            <person name="Miller P.J."/>
            <person name="Scott M.A."/>
            <person name="Spackman E."/>
            <person name="Goraichik I."/>
            <person name="Dimitrov K.M."/>
            <person name="Suarez D.L."/>
            <person name="Swayne D.E."/>
        </authorList>
    </citation>
    <scope>NUCLEOTIDE SEQUENCE [LARGE SCALE GENOMIC DNA]</scope>
    <source>
        <strain evidence="1">LMG 28154</strain>
    </source>
</reference>
<sequence>MPLCRVWGGRRSVISRFITHAVFFGAARAAPEAADQSFA</sequence>
<gene>
    <name evidence="1" type="ORF">BSIN_3660</name>
</gene>
<accession>A0A238H5M9</accession>
<organism evidence="1 2">
    <name type="scientific">Burkholderia singularis</name>
    <dbReference type="NCBI Taxonomy" id="1503053"/>
    <lineage>
        <taxon>Bacteria</taxon>
        <taxon>Pseudomonadati</taxon>
        <taxon>Pseudomonadota</taxon>
        <taxon>Betaproteobacteria</taxon>
        <taxon>Burkholderiales</taxon>
        <taxon>Burkholderiaceae</taxon>
        <taxon>Burkholderia</taxon>
        <taxon>pseudomallei group</taxon>
    </lineage>
</organism>
<protein>
    <submittedName>
        <fullName evidence="1">Uncharacterized protein</fullName>
    </submittedName>
</protein>
<dbReference type="AlphaFoldDB" id="A0A238H5M9"/>
<evidence type="ECO:0000313" key="1">
    <source>
        <dbReference type="EMBL" id="SMG00530.1"/>
    </source>
</evidence>